<dbReference type="OrthoDB" id="2107747at2759"/>
<dbReference type="EMBL" id="JADFTS010000009">
    <property type="protein sequence ID" value="KAF9587450.1"/>
    <property type="molecule type" value="Genomic_DNA"/>
</dbReference>
<dbReference type="GO" id="GO:0030246">
    <property type="term" value="F:carbohydrate binding"/>
    <property type="evidence" value="ECO:0007669"/>
    <property type="project" value="InterPro"/>
</dbReference>
<comment type="caution">
    <text evidence="1">The sequence shown here is derived from an EMBL/GenBank/DDBJ whole genome shotgun (WGS) entry which is preliminary data.</text>
</comment>
<proteinExistence type="predicted"/>
<dbReference type="PANTHER" id="PTHR48478">
    <property type="entry name" value="LECTIN-LIKE"/>
    <property type="match status" value="1"/>
</dbReference>
<sequence length="139" mass="15573">EIGTQVVIGLRFETGADLLQVKWIQITRKLDLANMNLSPSTTYEIFYIVKFKVDAFGWHSAPIIFMVLENGNQMKTSEILEPYINCPDSWHEIPGGQFTVPADKNGLVEFGMLEVATDWWKGGMVLEGVKLKPKGGMVP</sequence>
<reference evidence="1 2" key="1">
    <citation type="submission" date="2020-10" db="EMBL/GenBank/DDBJ databases">
        <title>The Coptis chinensis genome and diversification of protoberbering-type alkaloids.</title>
        <authorList>
            <person name="Wang B."/>
            <person name="Shu S."/>
            <person name="Song C."/>
            <person name="Liu Y."/>
        </authorList>
    </citation>
    <scope>NUCLEOTIDE SEQUENCE [LARGE SCALE GENOMIC DNA]</scope>
    <source>
        <strain evidence="1">HL-2020</strain>
        <tissue evidence="1">Leaf</tissue>
    </source>
</reference>
<dbReference type="Pfam" id="PF14299">
    <property type="entry name" value="PP2"/>
    <property type="match status" value="1"/>
</dbReference>
<dbReference type="InterPro" id="IPR025886">
    <property type="entry name" value="PP2-like"/>
</dbReference>
<name>A0A835GTU5_9MAGN</name>
<protein>
    <submittedName>
        <fullName evidence="1">Uncharacterized protein</fullName>
    </submittedName>
</protein>
<accession>A0A835GTU5</accession>
<organism evidence="1 2">
    <name type="scientific">Coptis chinensis</name>
    <dbReference type="NCBI Taxonomy" id="261450"/>
    <lineage>
        <taxon>Eukaryota</taxon>
        <taxon>Viridiplantae</taxon>
        <taxon>Streptophyta</taxon>
        <taxon>Embryophyta</taxon>
        <taxon>Tracheophyta</taxon>
        <taxon>Spermatophyta</taxon>
        <taxon>Magnoliopsida</taxon>
        <taxon>Ranunculales</taxon>
        <taxon>Ranunculaceae</taxon>
        <taxon>Coptidoideae</taxon>
        <taxon>Coptis</taxon>
    </lineage>
</organism>
<dbReference type="AlphaFoldDB" id="A0A835GTU5"/>
<evidence type="ECO:0000313" key="2">
    <source>
        <dbReference type="Proteomes" id="UP000631114"/>
    </source>
</evidence>
<dbReference type="InterPro" id="IPR052147">
    <property type="entry name" value="PP2-like/Lectin"/>
</dbReference>
<gene>
    <name evidence="1" type="ORF">IFM89_002631</name>
</gene>
<keyword evidence="2" id="KW-1185">Reference proteome</keyword>
<dbReference type="PANTHER" id="PTHR48478:SF1">
    <property type="entry name" value="LECTIN-LIKE"/>
    <property type="match status" value="1"/>
</dbReference>
<evidence type="ECO:0000313" key="1">
    <source>
        <dbReference type="EMBL" id="KAF9587450.1"/>
    </source>
</evidence>
<feature type="non-terminal residue" evidence="1">
    <location>
        <position position="1"/>
    </location>
</feature>
<dbReference type="Proteomes" id="UP000631114">
    <property type="component" value="Unassembled WGS sequence"/>
</dbReference>